<dbReference type="InterPro" id="IPR017930">
    <property type="entry name" value="Myb_dom"/>
</dbReference>
<keyword evidence="8" id="KW-1185">Reference proteome</keyword>
<gene>
    <name evidence="7" type="ORF">TVAG_456990</name>
</gene>
<dbReference type="Pfam" id="PF00249">
    <property type="entry name" value="Myb_DNA-binding"/>
    <property type="match status" value="1"/>
</dbReference>
<dbReference type="SMART" id="SM00717">
    <property type="entry name" value="SANT"/>
    <property type="match status" value="2"/>
</dbReference>
<evidence type="ECO:0000313" key="7">
    <source>
        <dbReference type="EMBL" id="EAY22064.1"/>
    </source>
</evidence>
<keyword evidence="3" id="KW-0804">Transcription</keyword>
<dbReference type="PANTHER" id="PTHR46621:SF1">
    <property type="entry name" value="SNRNA-ACTIVATING PROTEIN COMPLEX SUBUNIT 4"/>
    <property type="match status" value="1"/>
</dbReference>
<dbReference type="PROSITE" id="PS51294">
    <property type="entry name" value="HTH_MYB"/>
    <property type="match status" value="1"/>
</dbReference>
<dbReference type="VEuPathDB" id="TrichDB:TVAG_456990"/>
<dbReference type="Pfam" id="PF13921">
    <property type="entry name" value="Myb_DNA-bind_6"/>
    <property type="match status" value="1"/>
</dbReference>
<dbReference type="eggNOG" id="KOG0048">
    <property type="taxonomic scope" value="Eukaryota"/>
</dbReference>
<dbReference type="InterPro" id="IPR001005">
    <property type="entry name" value="SANT/Myb"/>
</dbReference>
<sequence length="293" mass="33034">MSNSPTSHLGMSEILDYGSSLIKSAAHGSHASISKSYLLSVMKNYLSNKISYQEASDIFLQKFGSAHPIEKLQEIVNESLILTPIPAPEDDYMQPKQIRYWSQRENTRLMAGVFLYGSFDWSKIAAFVGGGRGRPQCLQRWTRTLNPSIVKDIWTPEEDKKLLSIVQQSDKVSWTRVANFMGNRSDVQCRYHYSQLMKNKTSKISSPSPITADYNVMPNKPPQSPLAFYNPQQSFVMPTYEPKRTVPAYVPTVNYANVAPTANYPVQVVMDPSPLTVENRSPMAVEAFLSCFQ</sequence>
<evidence type="ECO:0000313" key="8">
    <source>
        <dbReference type="Proteomes" id="UP000001542"/>
    </source>
</evidence>
<keyword evidence="4" id="KW-0539">Nucleus</keyword>
<dbReference type="Proteomes" id="UP000001542">
    <property type="component" value="Unassembled WGS sequence"/>
</dbReference>
<dbReference type="InterPro" id="IPR051575">
    <property type="entry name" value="Myb-like_DNA-bd"/>
</dbReference>
<evidence type="ECO:0000259" key="5">
    <source>
        <dbReference type="PROSITE" id="PS50090"/>
    </source>
</evidence>
<evidence type="ECO:0000259" key="6">
    <source>
        <dbReference type="PROSITE" id="PS51294"/>
    </source>
</evidence>
<dbReference type="Gene3D" id="1.10.10.60">
    <property type="entry name" value="Homeodomain-like"/>
    <property type="match status" value="2"/>
</dbReference>
<dbReference type="InParanoid" id="A2DC23"/>
<evidence type="ECO:0000256" key="3">
    <source>
        <dbReference type="ARBA" id="ARBA00023163"/>
    </source>
</evidence>
<dbReference type="InterPro" id="IPR009057">
    <property type="entry name" value="Homeodomain-like_sf"/>
</dbReference>
<dbReference type="KEGG" id="tva:5467617"/>
<evidence type="ECO:0000256" key="4">
    <source>
        <dbReference type="ARBA" id="ARBA00023242"/>
    </source>
</evidence>
<evidence type="ECO:0000256" key="2">
    <source>
        <dbReference type="ARBA" id="ARBA00023125"/>
    </source>
</evidence>
<proteinExistence type="predicted"/>
<reference evidence="7" key="1">
    <citation type="submission" date="2006-10" db="EMBL/GenBank/DDBJ databases">
        <authorList>
            <person name="Amadeo P."/>
            <person name="Zhao Q."/>
            <person name="Wortman J."/>
            <person name="Fraser-Liggett C."/>
            <person name="Carlton J."/>
        </authorList>
    </citation>
    <scope>NUCLEOTIDE SEQUENCE</scope>
    <source>
        <strain evidence="7">G3</strain>
    </source>
</reference>
<dbReference type="OrthoDB" id="2143914at2759"/>
<dbReference type="VEuPathDB" id="TrichDB:TVAGG3_0263650"/>
<dbReference type="PROSITE" id="PS50090">
    <property type="entry name" value="MYB_LIKE"/>
    <property type="match status" value="2"/>
</dbReference>
<accession>A2DC23</accession>
<evidence type="ECO:0000256" key="1">
    <source>
        <dbReference type="ARBA" id="ARBA00023015"/>
    </source>
</evidence>
<dbReference type="EMBL" id="DS113186">
    <property type="protein sequence ID" value="EAY22064.1"/>
    <property type="molecule type" value="Genomic_DNA"/>
</dbReference>
<dbReference type="CDD" id="cd00167">
    <property type="entry name" value="SANT"/>
    <property type="match status" value="2"/>
</dbReference>
<dbReference type="AlphaFoldDB" id="A2DC23"/>
<feature type="domain" description="Myb-like" evidence="5">
    <location>
        <begin position="101"/>
        <end position="145"/>
    </location>
</feature>
<dbReference type="STRING" id="5722.A2DC23"/>
<dbReference type="RefSeq" id="XP_001583050.1">
    <property type="nucleotide sequence ID" value="XM_001583000.1"/>
</dbReference>
<dbReference type="SMR" id="A2DC23"/>
<dbReference type="SUPFAM" id="SSF46689">
    <property type="entry name" value="Homeodomain-like"/>
    <property type="match status" value="2"/>
</dbReference>
<dbReference type="GO" id="GO:0005634">
    <property type="term" value="C:nucleus"/>
    <property type="evidence" value="ECO:0000318"/>
    <property type="project" value="GO_Central"/>
</dbReference>
<name>A2DC23_TRIV3</name>
<keyword evidence="1" id="KW-0805">Transcription regulation</keyword>
<reference evidence="7" key="2">
    <citation type="journal article" date="2007" name="Science">
        <title>Draft genome sequence of the sexually transmitted pathogen Trichomonas vaginalis.</title>
        <authorList>
            <person name="Carlton J.M."/>
            <person name="Hirt R.P."/>
            <person name="Silva J.C."/>
            <person name="Delcher A.L."/>
            <person name="Schatz M."/>
            <person name="Zhao Q."/>
            <person name="Wortman J.R."/>
            <person name="Bidwell S.L."/>
            <person name="Alsmark U.C.M."/>
            <person name="Besteiro S."/>
            <person name="Sicheritz-Ponten T."/>
            <person name="Noel C.J."/>
            <person name="Dacks J.B."/>
            <person name="Foster P.G."/>
            <person name="Simillion C."/>
            <person name="Van de Peer Y."/>
            <person name="Miranda-Saavedra D."/>
            <person name="Barton G.J."/>
            <person name="Westrop G.D."/>
            <person name="Mueller S."/>
            <person name="Dessi D."/>
            <person name="Fiori P.L."/>
            <person name="Ren Q."/>
            <person name="Paulsen I."/>
            <person name="Zhang H."/>
            <person name="Bastida-Corcuera F.D."/>
            <person name="Simoes-Barbosa A."/>
            <person name="Brown M.T."/>
            <person name="Hayes R.D."/>
            <person name="Mukherjee M."/>
            <person name="Okumura C.Y."/>
            <person name="Schneider R."/>
            <person name="Smith A.J."/>
            <person name="Vanacova S."/>
            <person name="Villalvazo M."/>
            <person name="Haas B.J."/>
            <person name="Pertea M."/>
            <person name="Feldblyum T.V."/>
            <person name="Utterback T.R."/>
            <person name="Shu C.L."/>
            <person name="Osoegawa K."/>
            <person name="de Jong P.J."/>
            <person name="Hrdy I."/>
            <person name="Horvathova L."/>
            <person name="Zubacova Z."/>
            <person name="Dolezal P."/>
            <person name="Malik S.B."/>
            <person name="Logsdon J.M. Jr."/>
            <person name="Henze K."/>
            <person name="Gupta A."/>
            <person name="Wang C.C."/>
            <person name="Dunne R.L."/>
            <person name="Upcroft J.A."/>
            <person name="Upcroft P."/>
            <person name="White O."/>
            <person name="Salzberg S.L."/>
            <person name="Tang P."/>
            <person name="Chiu C.-H."/>
            <person name="Lee Y.-S."/>
            <person name="Embley T.M."/>
            <person name="Coombs G.H."/>
            <person name="Mottram J.C."/>
            <person name="Tachezy J."/>
            <person name="Fraser-Liggett C.M."/>
            <person name="Johnson P.J."/>
        </authorList>
    </citation>
    <scope>NUCLEOTIDE SEQUENCE [LARGE SCALE GENOMIC DNA]</scope>
    <source>
        <strain evidence="7">G3</strain>
    </source>
</reference>
<organism evidence="7 8">
    <name type="scientific">Trichomonas vaginalis (strain ATCC PRA-98 / G3)</name>
    <dbReference type="NCBI Taxonomy" id="412133"/>
    <lineage>
        <taxon>Eukaryota</taxon>
        <taxon>Metamonada</taxon>
        <taxon>Parabasalia</taxon>
        <taxon>Trichomonadida</taxon>
        <taxon>Trichomonadidae</taxon>
        <taxon>Trichomonas</taxon>
    </lineage>
</organism>
<dbReference type="PANTHER" id="PTHR46621">
    <property type="entry name" value="SNRNA-ACTIVATING PROTEIN COMPLEX SUBUNIT 4"/>
    <property type="match status" value="1"/>
</dbReference>
<dbReference type="GO" id="GO:0000978">
    <property type="term" value="F:RNA polymerase II cis-regulatory region sequence-specific DNA binding"/>
    <property type="evidence" value="ECO:0000318"/>
    <property type="project" value="GO_Central"/>
</dbReference>
<protein>
    <submittedName>
        <fullName evidence="7">Myb-like DNA-binding domain containing protein</fullName>
    </submittedName>
</protein>
<dbReference type="GO" id="GO:0000981">
    <property type="term" value="F:DNA-binding transcription factor activity, RNA polymerase II-specific"/>
    <property type="evidence" value="ECO:0000318"/>
    <property type="project" value="GO_Central"/>
</dbReference>
<feature type="domain" description="HTH myb-type" evidence="6">
    <location>
        <begin position="146"/>
        <end position="201"/>
    </location>
</feature>
<dbReference type="GO" id="GO:0006355">
    <property type="term" value="P:regulation of DNA-templated transcription"/>
    <property type="evidence" value="ECO:0000318"/>
    <property type="project" value="GO_Central"/>
</dbReference>
<feature type="domain" description="Myb-like" evidence="5">
    <location>
        <begin position="146"/>
        <end position="197"/>
    </location>
</feature>
<keyword evidence="2 7" id="KW-0238">DNA-binding</keyword>